<evidence type="ECO:0000313" key="8">
    <source>
        <dbReference type="Proteomes" id="UP001254608"/>
    </source>
</evidence>
<dbReference type="CDD" id="cd03392">
    <property type="entry name" value="PAP2_like_2"/>
    <property type="match status" value="1"/>
</dbReference>
<dbReference type="PANTHER" id="PTHR14969:SF13">
    <property type="entry name" value="AT30094P"/>
    <property type="match status" value="1"/>
</dbReference>
<dbReference type="SMART" id="SM00014">
    <property type="entry name" value="acidPPc"/>
    <property type="match status" value="1"/>
</dbReference>
<protein>
    <recommendedName>
        <fullName evidence="1">undecaprenyl-diphosphate phosphatase</fullName>
        <ecNumber evidence="1">3.6.1.27</ecNumber>
    </recommendedName>
    <alternativeName>
        <fullName evidence="2">Undecaprenyl pyrophosphate phosphatase</fullName>
    </alternativeName>
</protein>
<sequence>MLDSLSPNRLGLAVLSLFLLFAALLLLARLSVLALNPLLRGLDRIRLAIIRLAANRGGLSARALLPLLDRDQRELAALLVASLILLVCGMAFFEIAESVVEGETMLHLDRSVWSALQSLHSEPVDRLMVVLTGLGGAIVTVPLALSISAWLAWRRQWAVIAYWLAAALAARASVVLLKWALSRDRPGNIYEGFDRYSFPSGHAAGSAVMYGFLTVLLAWQRPWNLRLPLFAGASVLICMVGFSRLYLGVHWLSDVVAGYALGLAWVALFSAAFIRFHGTTRLKARALAGVALLSVTLASVWNAYFHLDETLDRYREARASATLGELPPLSSEDEADDDDEAEEEDEG</sequence>
<evidence type="ECO:0000313" key="7">
    <source>
        <dbReference type="EMBL" id="MDT0496906.1"/>
    </source>
</evidence>
<keyword evidence="5" id="KW-0472">Membrane</keyword>
<evidence type="ECO:0000256" key="5">
    <source>
        <dbReference type="SAM" id="Phobius"/>
    </source>
</evidence>
<dbReference type="InterPro" id="IPR000326">
    <property type="entry name" value="PAP2/HPO"/>
</dbReference>
<accession>A0ABU2WHZ9</accession>
<gene>
    <name evidence="7" type="ORF">RM530_05945</name>
</gene>
<feature type="transmembrane region" description="Helical" evidence="5">
    <location>
        <begin position="201"/>
        <end position="220"/>
    </location>
</feature>
<feature type="region of interest" description="Disordered" evidence="4">
    <location>
        <begin position="322"/>
        <end position="347"/>
    </location>
</feature>
<dbReference type="PANTHER" id="PTHR14969">
    <property type="entry name" value="SPHINGOSINE-1-PHOSPHATE PHOSPHOHYDROLASE"/>
    <property type="match status" value="1"/>
</dbReference>
<feature type="transmembrane region" description="Helical" evidence="5">
    <location>
        <begin position="286"/>
        <end position="305"/>
    </location>
</feature>
<dbReference type="EMBL" id="JAVRIC010000006">
    <property type="protein sequence ID" value="MDT0496906.1"/>
    <property type="molecule type" value="Genomic_DNA"/>
</dbReference>
<name>A0ABU2WHZ9_9GAMM</name>
<feature type="transmembrane region" description="Helical" evidence="5">
    <location>
        <begin position="160"/>
        <end position="181"/>
    </location>
</feature>
<reference evidence="7 8" key="1">
    <citation type="submission" date="2023-09" db="EMBL/GenBank/DDBJ databases">
        <authorList>
            <person name="Rey-Velasco X."/>
        </authorList>
    </citation>
    <scope>NUCLEOTIDE SEQUENCE [LARGE SCALE GENOMIC DNA]</scope>
    <source>
        <strain evidence="7 8">W345</strain>
    </source>
</reference>
<organism evidence="7 8">
    <name type="scientific">Banduia mediterranea</name>
    <dbReference type="NCBI Taxonomy" id="3075609"/>
    <lineage>
        <taxon>Bacteria</taxon>
        <taxon>Pseudomonadati</taxon>
        <taxon>Pseudomonadota</taxon>
        <taxon>Gammaproteobacteria</taxon>
        <taxon>Nevskiales</taxon>
        <taxon>Algiphilaceae</taxon>
        <taxon>Banduia</taxon>
    </lineage>
</organism>
<feature type="transmembrane region" description="Helical" evidence="5">
    <location>
        <begin position="127"/>
        <end position="153"/>
    </location>
</feature>
<keyword evidence="5" id="KW-1133">Transmembrane helix</keyword>
<dbReference type="Gene3D" id="1.20.144.10">
    <property type="entry name" value="Phosphatidic acid phosphatase type 2/haloperoxidase"/>
    <property type="match status" value="1"/>
</dbReference>
<dbReference type="InterPro" id="IPR036938">
    <property type="entry name" value="PAP2/HPO_sf"/>
</dbReference>
<feature type="transmembrane region" description="Helical" evidence="5">
    <location>
        <begin position="255"/>
        <end position="274"/>
    </location>
</feature>
<evidence type="ECO:0000256" key="2">
    <source>
        <dbReference type="ARBA" id="ARBA00032707"/>
    </source>
</evidence>
<keyword evidence="5" id="KW-0812">Transmembrane</keyword>
<proteinExistence type="predicted"/>
<dbReference type="Pfam" id="PF01569">
    <property type="entry name" value="PAP2"/>
    <property type="match status" value="1"/>
</dbReference>
<feature type="transmembrane region" description="Helical" evidence="5">
    <location>
        <begin position="227"/>
        <end position="249"/>
    </location>
</feature>
<dbReference type="RefSeq" id="WP_311364300.1">
    <property type="nucleotide sequence ID" value="NZ_JAVRIC010000006.1"/>
</dbReference>
<dbReference type="Proteomes" id="UP001254608">
    <property type="component" value="Unassembled WGS sequence"/>
</dbReference>
<comment type="catalytic activity">
    <reaction evidence="3">
        <text>di-trans,octa-cis-undecaprenyl diphosphate + H2O = di-trans,octa-cis-undecaprenyl phosphate + phosphate + H(+)</text>
        <dbReference type="Rhea" id="RHEA:28094"/>
        <dbReference type="ChEBI" id="CHEBI:15377"/>
        <dbReference type="ChEBI" id="CHEBI:15378"/>
        <dbReference type="ChEBI" id="CHEBI:43474"/>
        <dbReference type="ChEBI" id="CHEBI:58405"/>
        <dbReference type="ChEBI" id="CHEBI:60392"/>
        <dbReference type="EC" id="3.6.1.27"/>
    </reaction>
</comment>
<evidence type="ECO:0000256" key="1">
    <source>
        <dbReference type="ARBA" id="ARBA00012374"/>
    </source>
</evidence>
<evidence type="ECO:0000259" key="6">
    <source>
        <dbReference type="SMART" id="SM00014"/>
    </source>
</evidence>
<dbReference type="SUPFAM" id="SSF48317">
    <property type="entry name" value="Acid phosphatase/Vanadium-dependent haloperoxidase"/>
    <property type="match status" value="1"/>
</dbReference>
<comment type="caution">
    <text evidence="7">The sequence shown here is derived from an EMBL/GenBank/DDBJ whole genome shotgun (WGS) entry which is preliminary data.</text>
</comment>
<dbReference type="EC" id="3.6.1.27" evidence="1"/>
<keyword evidence="8" id="KW-1185">Reference proteome</keyword>
<evidence type="ECO:0000256" key="3">
    <source>
        <dbReference type="ARBA" id="ARBA00047594"/>
    </source>
</evidence>
<feature type="transmembrane region" description="Helical" evidence="5">
    <location>
        <begin position="75"/>
        <end position="96"/>
    </location>
</feature>
<feature type="compositionally biased region" description="Acidic residues" evidence="4">
    <location>
        <begin position="331"/>
        <end position="347"/>
    </location>
</feature>
<feature type="domain" description="Phosphatidic acid phosphatase type 2/haloperoxidase" evidence="6">
    <location>
        <begin position="158"/>
        <end position="270"/>
    </location>
</feature>
<evidence type="ECO:0000256" key="4">
    <source>
        <dbReference type="SAM" id="MobiDB-lite"/>
    </source>
</evidence>